<evidence type="ECO:0000259" key="5">
    <source>
        <dbReference type="PROSITE" id="PS51387"/>
    </source>
</evidence>
<keyword evidence="4" id="KW-0560">Oxidoreductase</keyword>
<dbReference type="GO" id="GO:0016491">
    <property type="term" value="F:oxidoreductase activity"/>
    <property type="evidence" value="ECO:0007669"/>
    <property type="project" value="UniProtKB-KW"/>
</dbReference>
<dbReference type="InterPro" id="IPR006094">
    <property type="entry name" value="Oxid_FAD_bind_N"/>
</dbReference>
<sequence length="184" mass="19182">MTGLDTVSINDNHSVVSVGAGSSWLAVYAYLDRLNLAITGGRNVAVGVGGLTLGGGISHFTARVGWASDNVVNFQVALAAGALVDGDISVTTLSRAIEEQDKVFDAFTDLTAATPFDPYISLVMGLLFNATTKAWTLSNWAVYAAAGPDLAAFRQLRAIPSLSNTTGIITNLSTFANESLMPPL</sequence>
<dbReference type="Proteomes" id="UP000053789">
    <property type="component" value="Unassembled WGS sequence"/>
</dbReference>
<feature type="domain" description="FAD-binding PCMH-type" evidence="5">
    <location>
        <begin position="1"/>
        <end position="137"/>
    </location>
</feature>
<dbReference type="InterPro" id="IPR036318">
    <property type="entry name" value="FAD-bd_PCMH-like_sf"/>
</dbReference>
<organism evidence="6 7">
    <name type="scientific">Cladophialophora bantiana (strain ATCC 10958 / CBS 173.52 / CDC B-1940 / NIH 8579)</name>
    <name type="common">Xylohypha bantiana</name>
    <dbReference type="NCBI Taxonomy" id="1442370"/>
    <lineage>
        <taxon>Eukaryota</taxon>
        <taxon>Fungi</taxon>
        <taxon>Dikarya</taxon>
        <taxon>Ascomycota</taxon>
        <taxon>Pezizomycotina</taxon>
        <taxon>Eurotiomycetes</taxon>
        <taxon>Chaetothyriomycetidae</taxon>
        <taxon>Chaetothyriales</taxon>
        <taxon>Herpotrichiellaceae</taxon>
        <taxon>Cladophialophora</taxon>
    </lineage>
</organism>
<evidence type="ECO:0000313" key="7">
    <source>
        <dbReference type="Proteomes" id="UP000053789"/>
    </source>
</evidence>
<dbReference type="PANTHER" id="PTHR42973:SF22">
    <property type="entry name" value="FAD-BINDING PCMH-TYPE DOMAIN-CONTAINING PROTEIN-RELATED"/>
    <property type="match status" value="1"/>
</dbReference>
<keyword evidence="2" id="KW-0285">Flavoprotein</keyword>
<protein>
    <recommendedName>
        <fullName evidence="5">FAD-binding PCMH-type domain-containing protein</fullName>
    </recommendedName>
</protein>
<dbReference type="RefSeq" id="XP_016615412.1">
    <property type="nucleotide sequence ID" value="XM_016768505.1"/>
</dbReference>
<dbReference type="HOGENOM" id="CLU_1467988_0_0_1"/>
<name>A0A0D2H5Y5_CLAB1</name>
<gene>
    <name evidence="6" type="ORF">Z519_10790</name>
</gene>
<dbReference type="OrthoDB" id="2151789at2759"/>
<dbReference type="GeneID" id="27703718"/>
<evidence type="ECO:0000256" key="3">
    <source>
        <dbReference type="ARBA" id="ARBA00022827"/>
    </source>
</evidence>
<keyword evidence="3" id="KW-0274">FAD</keyword>
<dbReference type="AlphaFoldDB" id="A0A0D2H5Y5"/>
<dbReference type="PROSITE" id="PS51387">
    <property type="entry name" value="FAD_PCMH"/>
    <property type="match status" value="1"/>
</dbReference>
<evidence type="ECO:0000256" key="1">
    <source>
        <dbReference type="ARBA" id="ARBA00005466"/>
    </source>
</evidence>
<dbReference type="SUPFAM" id="SSF56176">
    <property type="entry name" value="FAD-binding/transporter-associated domain-like"/>
    <property type="match status" value="1"/>
</dbReference>
<accession>A0A0D2H5Y5</accession>
<dbReference type="PANTHER" id="PTHR42973">
    <property type="entry name" value="BINDING OXIDOREDUCTASE, PUTATIVE (AFU_ORTHOLOGUE AFUA_1G17690)-RELATED"/>
    <property type="match status" value="1"/>
</dbReference>
<keyword evidence="7" id="KW-1185">Reference proteome</keyword>
<comment type="similarity">
    <text evidence="1">Belongs to the oxygen-dependent FAD-linked oxidoreductase family.</text>
</comment>
<evidence type="ECO:0000313" key="6">
    <source>
        <dbReference type="EMBL" id="KIW88743.1"/>
    </source>
</evidence>
<reference evidence="6" key="1">
    <citation type="submission" date="2015-01" db="EMBL/GenBank/DDBJ databases">
        <title>The Genome Sequence of Cladophialophora bantiana CBS 173.52.</title>
        <authorList>
            <consortium name="The Broad Institute Genomics Platform"/>
            <person name="Cuomo C."/>
            <person name="de Hoog S."/>
            <person name="Gorbushina A."/>
            <person name="Stielow B."/>
            <person name="Teixiera M."/>
            <person name="Abouelleil A."/>
            <person name="Chapman S.B."/>
            <person name="Priest M."/>
            <person name="Young S.K."/>
            <person name="Wortman J."/>
            <person name="Nusbaum C."/>
            <person name="Birren B."/>
        </authorList>
    </citation>
    <scope>NUCLEOTIDE SEQUENCE [LARGE SCALE GENOMIC DNA]</scope>
    <source>
        <strain evidence="6">CBS 173.52</strain>
    </source>
</reference>
<dbReference type="InterPro" id="IPR050416">
    <property type="entry name" value="FAD-linked_Oxidoreductase"/>
</dbReference>
<dbReference type="Gene3D" id="3.30.465.10">
    <property type="match status" value="1"/>
</dbReference>
<evidence type="ECO:0000256" key="2">
    <source>
        <dbReference type="ARBA" id="ARBA00022630"/>
    </source>
</evidence>
<proteinExistence type="inferred from homology"/>
<dbReference type="InterPro" id="IPR016166">
    <property type="entry name" value="FAD-bd_PCMH"/>
</dbReference>
<evidence type="ECO:0000256" key="4">
    <source>
        <dbReference type="ARBA" id="ARBA00023002"/>
    </source>
</evidence>
<dbReference type="GO" id="GO:0071949">
    <property type="term" value="F:FAD binding"/>
    <property type="evidence" value="ECO:0007669"/>
    <property type="project" value="InterPro"/>
</dbReference>
<dbReference type="InterPro" id="IPR016169">
    <property type="entry name" value="FAD-bd_PCMH_sub2"/>
</dbReference>
<dbReference type="EMBL" id="KN846998">
    <property type="protein sequence ID" value="KIW88743.1"/>
    <property type="molecule type" value="Genomic_DNA"/>
</dbReference>
<dbReference type="Pfam" id="PF01565">
    <property type="entry name" value="FAD_binding_4"/>
    <property type="match status" value="1"/>
</dbReference>